<sequence length="705" mass="80505">MQALANNEIYLNLKITTVQIIDDLENIVNQYKEILEQEEIQILDSIPELNNLPFERARSKISSQLMNIVVCGEFSSGKSFLISGLINRVTWYEIESQSAMQRKEDGYAPFLPASPRETNSCLLTIQPSHLSSTRSHFEVMFDDTKSWESRSEPYRDESDIHRLMLAYATTFEEYRNARIGQDLSRRVLKTRIHIPNMPFPAYIHDLPGIGGISEEDYTEMVRDAVRQADAVIYVASAIKPLTKAEFILLNFVEEVVNTNRCPMFLVLTQIDREKEYKQVLEQNNRFLKENFSNKVFCNQTFMPVSPAIEAKAKTMYEQDQISETTYKEGIKESGMLTLRQRLNEYLVNTSGPAHLRDIVLQMHRLLENVSLHIDSRCNSLSIPIQHSEKRIQEITQLVKTLINKRESIREDLEKYQKSIIKEAFITADPDDLIELLQDELEPIIDNQNVLDEKVRNNIEQKKKEIRDKWLYSQNGPENAWKKAWSSYQKQTILILNDRIEEIIEEAEITGTSLAEFIRDRTLPDNTSSESSIADTVSAVSSSWQTLLSIASIGAGGTTLASAGSVAIGGVGIAAAPLAVLLIATGLFGFGWSYWRKRTDLKKIRNQMKEQLPKYAYEIRNQLELQANQFIATYQGQVIGIINNFISSQQDSIKAIQEDLKEGDLNIKQRKLNEIQALQMLCLEVDKNIKSFYSNLPSGLPQVPNL</sequence>
<evidence type="ECO:0000256" key="2">
    <source>
        <dbReference type="SAM" id="Phobius"/>
    </source>
</evidence>
<dbReference type="InterPro" id="IPR027417">
    <property type="entry name" value="P-loop_NTPase"/>
</dbReference>
<name>A0A367RWZ6_9NOSO</name>
<keyword evidence="2" id="KW-0812">Transmembrane</keyword>
<gene>
    <name evidence="3" type="ORF">A6770_10915</name>
</gene>
<keyword evidence="2" id="KW-1133">Transmembrane helix</keyword>
<keyword evidence="4" id="KW-1185">Reference proteome</keyword>
<dbReference type="SUPFAM" id="SSF52540">
    <property type="entry name" value="P-loop containing nucleoside triphosphate hydrolases"/>
    <property type="match status" value="1"/>
</dbReference>
<feature type="coiled-coil region" evidence="1">
    <location>
        <begin position="384"/>
        <end position="418"/>
    </location>
</feature>
<reference evidence="3" key="1">
    <citation type="submission" date="2016-04" db="EMBL/GenBank/DDBJ databases">
        <authorList>
            <person name="Tabuchi Yagui T.R."/>
        </authorList>
    </citation>
    <scope>NUCLEOTIDE SEQUENCE [LARGE SCALE GENOMIC DNA]</scope>
    <source>
        <strain evidence="3">NIES-26</strain>
    </source>
</reference>
<dbReference type="AlphaFoldDB" id="A0A367RWZ6"/>
<evidence type="ECO:0008006" key="5">
    <source>
        <dbReference type="Google" id="ProtNLM"/>
    </source>
</evidence>
<evidence type="ECO:0000256" key="1">
    <source>
        <dbReference type="SAM" id="Coils"/>
    </source>
</evidence>
<feature type="transmembrane region" description="Helical" evidence="2">
    <location>
        <begin position="566"/>
        <end position="594"/>
    </location>
</feature>
<keyword evidence="2" id="KW-0472">Membrane</keyword>
<accession>A0A367RWZ6</accession>
<keyword evidence="1" id="KW-0175">Coiled coil</keyword>
<dbReference type="Gene3D" id="3.40.50.300">
    <property type="entry name" value="P-loop containing nucleotide triphosphate hydrolases"/>
    <property type="match status" value="1"/>
</dbReference>
<dbReference type="EMBL" id="LXQD01000054">
    <property type="protein sequence ID" value="RCJ40243.1"/>
    <property type="molecule type" value="Genomic_DNA"/>
</dbReference>
<evidence type="ECO:0000313" key="3">
    <source>
        <dbReference type="EMBL" id="RCJ40243.1"/>
    </source>
</evidence>
<dbReference type="Proteomes" id="UP000252107">
    <property type="component" value="Unassembled WGS sequence"/>
</dbReference>
<evidence type="ECO:0000313" key="4">
    <source>
        <dbReference type="Proteomes" id="UP000252107"/>
    </source>
</evidence>
<comment type="caution">
    <text evidence="3">The sequence shown here is derived from an EMBL/GenBank/DDBJ whole genome shotgun (WGS) entry which is preliminary data.</text>
</comment>
<protein>
    <recommendedName>
        <fullName evidence="5">Dynamin family protein</fullName>
    </recommendedName>
</protein>
<proteinExistence type="predicted"/>
<organism evidence="3 4">
    <name type="scientific">Nostoc minutum NIES-26</name>
    <dbReference type="NCBI Taxonomy" id="1844469"/>
    <lineage>
        <taxon>Bacteria</taxon>
        <taxon>Bacillati</taxon>
        <taxon>Cyanobacteriota</taxon>
        <taxon>Cyanophyceae</taxon>
        <taxon>Nostocales</taxon>
        <taxon>Nostocaceae</taxon>
        <taxon>Nostoc</taxon>
    </lineage>
</organism>